<dbReference type="GO" id="GO:0005634">
    <property type="term" value="C:nucleus"/>
    <property type="evidence" value="ECO:0007669"/>
    <property type="project" value="UniProtKB-SubCell"/>
</dbReference>
<accession>A0A370TMW9</accession>
<proteinExistence type="predicted"/>
<dbReference type="PANTHER" id="PTHR37534:SF46">
    <property type="entry name" value="ZN(II)2CYS6 TRANSCRIPTION FACTOR (EUROFUNG)"/>
    <property type="match status" value="1"/>
</dbReference>
<feature type="domain" description="Zn(2)-C6 fungal-type" evidence="4">
    <location>
        <begin position="17"/>
        <end position="45"/>
    </location>
</feature>
<dbReference type="CDD" id="cd00067">
    <property type="entry name" value="GAL4"/>
    <property type="match status" value="1"/>
</dbReference>
<reference evidence="5 6" key="1">
    <citation type="journal article" date="2018" name="IMA Fungus">
        <title>IMA Genome-F 9: Draft genome sequence of Annulohypoxylon stygium, Aspergillus mulundensis, Berkeleyomyces basicola (syn. Thielaviopsis basicola), Ceratocystis smalleyi, two Cercospora beticola strains, Coleophoma cylindrospora, Fusarium fracticaudum, Phialophora cf. hyalina, and Morchella septimelata.</title>
        <authorList>
            <person name="Wingfield B.D."/>
            <person name="Bills G.F."/>
            <person name="Dong Y."/>
            <person name="Huang W."/>
            <person name="Nel W.J."/>
            <person name="Swalarsk-Parry B.S."/>
            <person name="Vaghefi N."/>
            <person name="Wilken P.M."/>
            <person name="An Z."/>
            <person name="de Beer Z.W."/>
            <person name="De Vos L."/>
            <person name="Chen L."/>
            <person name="Duong T.A."/>
            <person name="Gao Y."/>
            <person name="Hammerbacher A."/>
            <person name="Kikkert J.R."/>
            <person name="Li Y."/>
            <person name="Li H."/>
            <person name="Li K."/>
            <person name="Li Q."/>
            <person name="Liu X."/>
            <person name="Ma X."/>
            <person name="Naidoo K."/>
            <person name="Pethybridge S.J."/>
            <person name="Sun J."/>
            <person name="Steenkamp E.T."/>
            <person name="van der Nest M.A."/>
            <person name="van Wyk S."/>
            <person name="Wingfield M.J."/>
            <person name="Xiong C."/>
            <person name="Yue Q."/>
            <person name="Zhang X."/>
        </authorList>
    </citation>
    <scope>NUCLEOTIDE SEQUENCE [LARGE SCALE GENOMIC DNA]</scope>
    <source>
        <strain evidence="5 6">BP 5553</strain>
    </source>
</reference>
<dbReference type="SMART" id="SM00066">
    <property type="entry name" value="GAL4"/>
    <property type="match status" value="1"/>
</dbReference>
<evidence type="ECO:0000256" key="1">
    <source>
        <dbReference type="ARBA" id="ARBA00004123"/>
    </source>
</evidence>
<sequence length="625" mass="71327">MMKSRRPKTNCQRTFTACWTCRRRNVRCDNAVPHCAQCQRMRIPCEGYHIRLVWVNTTTGAYVPQQRRAYPCELTWKGYPNWTLKEVGHLIDHCELRQCRCTLHQALNPFSTFPQSDDVTEVDADDEMRISELASEKHSDNEQALDVCSPTACETDIRDQSTVMSIVRSDASHLFGNTALSHGENRTPINNKDMDFPPRQNRVNFSMSIIQSPSQSLTPSGLQEENFLFFHYVSYVSVQMTPIDDERNPWRSTYPSIAVQGAKTSSTDALYHAILAQSAYNIANLKGPGRGNGEKASAMRYSGKAIQELRRSLELPKKDYCSVLAALLTIMLAEHVFHRNSQGWQNHIRGAIGFVSQYLTQQPWMLSHDAWIITQNFVLSTVISQTACSCTTSSLDHIDEMYGMLDDVIARPSFGYTIGGTTRLIRMIYQTRRIEVQLAITGYKRGIQEMNEDVLVQVEDIIRQLETPFDDEVEMYMEQHEPNDLKVLPRTRQLVKLHLHLFNGAAMIYLLCMVLQYPPSTVASYVSEVLINTMAFVDMDSNNVSVWPVFIAMVEAYTSESLELSNRYLASSDVVAGNRKDIGRVVRQVWADREELATRRQCDLGEVSVNWRDVMKRLDLDILLL</sequence>
<evidence type="ECO:0000256" key="2">
    <source>
        <dbReference type="ARBA" id="ARBA00023242"/>
    </source>
</evidence>
<dbReference type="InterPro" id="IPR001138">
    <property type="entry name" value="Zn2Cys6_DnaBD"/>
</dbReference>
<keyword evidence="6" id="KW-1185">Reference proteome</keyword>
<gene>
    <name evidence="5" type="ORF">BP5553_06228</name>
</gene>
<evidence type="ECO:0000313" key="5">
    <source>
        <dbReference type="EMBL" id="RDL36876.1"/>
    </source>
</evidence>
<comment type="caution">
    <text evidence="5">The sequence shown here is derived from an EMBL/GenBank/DDBJ whole genome shotgun (WGS) entry which is preliminary data.</text>
</comment>
<evidence type="ECO:0000256" key="3">
    <source>
        <dbReference type="SAM" id="MobiDB-lite"/>
    </source>
</evidence>
<dbReference type="SUPFAM" id="SSF57701">
    <property type="entry name" value="Zn2/Cys6 DNA-binding domain"/>
    <property type="match status" value="1"/>
</dbReference>
<dbReference type="EMBL" id="NPIC01000004">
    <property type="protein sequence ID" value="RDL36876.1"/>
    <property type="molecule type" value="Genomic_DNA"/>
</dbReference>
<dbReference type="AlphaFoldDB" id="A0A370TMW9"/>
<protein>
    <submittedName>
        <fullName evidence="5">Zn2 DNA-binding protein</fullName>
    </submittedName>
</protein>
<dbReference type="PANTHER" id="PTHR37534">
    <property type="entry name" value="TRANSCRIPTIONAL ACTIVATOR PROTEIN UGA3"/>
    <property type="match status" value="1"/>
</dbReference>
<feature type="region of interest" description="Disordered" evidence="3">
    <location>
        <begin position="178"/>
        <end position="197"/>
    </location>
</feature>
<dbReference type="GeneID" id="43599077"/>
<dbReference type="GO" id="GO:0000981">
    <property type="term" value="F:DNA-binding transcription factor activity, RNA polymerase II-specific"/>
    <property type="evidence" value="ECO:0007669"/>
    <property type="project" value="InterPro"/>
</dbReference>
<name>A0A370TMW9_9HELO</name>
<keyword evidence="5" id="KW-0238">DNA-binding</keyword>
<dbReference type="RefSeq" id="XP_031869532.1">
    <property type="nucleotide sequence ID" value="XM_032014851.1"/>
</dbReference>
<keyword evidence="2" id="KW-0539">Nucleus</keyword>
<dbReference type="Pfam" id="PF11951">
    <property type="entry name" value="Fungal_trans_2"/>
    <property type="match status" value="1"/>
</dbReference>
<dbReference type="GO" id="GO:0008270">
    <property type="term" value="F:zinc ion binding"/>
    <property type="evidence" value="ECO:0007669"/>
    <property type="project" value="InterPro"/>
</dbReference>
<dbReference type="InterPro" id="IPR036864">
    <property type="entry name" value="Zn2-C6_fun-type_DNA-bd_sf"/>
</dbReference>
<evidence type="ECO:0000313" key="6">
    <source>
        <dbReference type="Proteomes" id="UP000254866"/>
    </source>
</evidence>
<dbReference type="PROSITE" id="PS50048">
    <property type="entry name" value="ZN2_CY6_FUNGAL_2"/>
    <property type="match status" value="1"/>
</dbReference>
<evidence type="ECO:0000259" key="4">
    <source>
        <dbReference type="PROSITE" id="PS50048"/>
    </source>
</evidence>
<dbReference type="Proteomes" id="UP000254866">
    <property type="component" value="Unassembled WGS sequence"/>
</dbReference>
<dbReference type="Pfam" id="PF00172">
    <property type="entry name" value="Zn_clus"/>
    <property type="match status" value="1"/>
</dbReference>
<dbReference type="InterPro" id="IPR021858">
    <property type="entry name" value="Fun_TF"/>
</dbReference>
<dbReference type="STRING" id="2656787.A0A370TMW9"/>
<dbReference type="Gene3D" id="4.10.240.10">
    <property type="entry name" value="Zn(2)-C6 fungal-type DNA-binding domain"/>
    <property type="match status" value="1"/>
</dbReference>
<dbReference type="OrthoDB" id="3477330at2759"/>
<dbReference type="GO" id="GO:0003677">
    <property type="term" value="F:DNA binding"/>
    <property type="evidence" value="ECO:0007669"/>
    <property type="project" value="UniProtKB-KW"/>
</dbReference>
<organism evidence="5 6">
    <name type="scientific">Venustampulla echinocandica</name>
    <dbReference type="NCBI Taxonomy" id="2656787"/>
    <lineage>
        <taxon>Eukaryota</taxon>
        <taxon>Fungi</taxon>
        <taxon>Dikarya</taxon>
        <taxon>Ascomycota</taxon>
        <taxon>Pezizomycotina</taxon>
        <taxon>Leotiomycetes</taxon>
        <taxon>Helotiales</taxon>
        <taxon>Pleuroascaceae</taxon>
        <taxon>Venustampulla</taxon>
    </lineage>
</organism>
<comment type="subcellular location">
    <subcellularLocation>
        <location evidence="1">Nucleus</location>
    </subcellularLocation>
</comment>